<dbReference type="OrthoDB" id="7839302at2"/>
<accession>A0A6P1QYK6</accession>
<keyword evidence="2" id="KW-1185">Reference proteome</keyword>
<dbReference type="InterPro" id="IPR036701">
    <property type="entry name" value="RraB-like_sf"/>
</dbReference>
<dbReference type="InterPro" id="IPR016097">
    <property type="entry name" value="DUF695"/>
</dbReference>
<dbReference type="EMBL" id="CP029149">
    <property type="protein sequence ID" value="QHN65991.1"/>
    <property type="molecule type" value="Genomic_DNA"/>
</dbReference>
<proteinExistence type="predicted"/>
<gene>
    <name evidence="1" type="ORF">DBX24_08895</name>
</gene>
<dbReference type="Gene3D" id="3.30.70.970">
    <property type="entry name" value="RraB-like"/>
    <property type="match status" value="1"/>
</dbReference>
<sequence>MNKIMENKELEQDWVVYIGSVAEKPAAFRVDLGLAQLAPITDYFHRISITTNLKSPTEEGFSQESEYEEIYQIEDRISQILEDKGAILCGVVTREGEVCWYYYTQDKSSAEQVLSDIKTSDFGYNLETKISDDANWEAYFQYLFPNIYEMQGIQNDRVRQQCKEAGDQLSTEREIQHWLYFSTETNMRNALAKIEEFGFKILEAGEIDLENEEPQSEPVGFKILASKINSPQDIDDDTWNLIDIALDHNGEYDGWETQIIK</sequence>
<evidence type="ECO:0000313" key="1">
    <source>
        <dbReference type="EMBL" id="QHN65991.1"/>
    </source>
</evidence>
<dbReference type="KEGG" id="bcad:DBX24_08895"/>
<dbReference type="Pfam" id="PF05117">
    <property type="entry name" value="DUF695"/>
    <property type="match status" value="1"/>
</dbReference>
<dbReference type="Proteomes" id="UP000464318">
    <property type="component" value="Chromosome"/>
</dbReference>
<dbReference type="AlphaFoldDB" id="A0A6P1QYK6"/>
<dbReference type="SUPFAM" id="SSF89946">
    <property type="entry name" value="Hypothetical protein VC0424"/>
    <property type="match status" value="1"/>
</dbReference>
<dbReference type="InterPro" id="IPR009671">
    <property type="entry name" value="RraB_dom"/>
</dbReference>
<name>A0A6P1QYK6_9FLAO</name>
<protein>
    <submittedName>
        <fullName evidence="1">DUF695 domain-containing protein</fullName>
    </submittedName>
</protein>
<reference evidence="1 2" key="1">
    <citation type="submission" date="2018-04" db="EMBL/GenBank/DDBJ databases">
        <title>Characteristic and Complete Genome Sequencing of A Novel Member of Infective Endocarditis Causative Bacteria: Bergeyella cardium QL-PH.</title>
        <authorList>
            <person name="Pan H."/>
            <person name="Sun E."/>
            <person name="Zhang Y."/>
        </authorList>
    </citation>
    <scope>NUCLEOTIDE SEQUENCE [LARGE SCALE GENOMIC DNA]</scope>
    <source>
        <strain evidence="1 2">HPQL</strain>
    </source>
</reference>
<dbReference type="Pfam" id="PF06877">
    <property type="entry name" value="RraB"/>
    <property type="match status" value="1"/>
</dbReference>
<evidence type="ECO:0000313" key="2">
    <source>
        <dbReference type="Proteomes" id="UP000464318"/>
    </source>
</evidence>
<dbReference type="RefSeq" id="WP_120488985.1">
    <property type="nucleotide sequence ID" value="NZ_CP029149.1"/>
</dbReference>
<organism evidence="1 2">
    <name type="scientific">Bergeyella cardium</name>
    <dbReference type="NCBI Taxonomy" id="1585976"/>
    <lineage>
        <taxon>Bacteria</taxon>
        <taxon>Pseudomonadati</taxon>
        <taxon>Bacteroidota</taxon>
        <taxon>Flavobacteriia</taxon>
        <taxon>Flavobacteriales</taxon>
        <taxon>Weeksellaceae</taxon>
        <taxon>Bergeyella</taxon>
    </lineage>
</organism>